<evidence type="ECO:0000313" key="6">
    <source>
        <dbReference type="EMBL" id="SZX70477.1"/>
    </source>
</evidence>
<feature type="chain" id="PRO_5016871471" description="Guanylate cyclase domain-containing protein" evidence="5">
    <location>
        <begin position="21"/>
        <end position="2032"/>
    </location>
</feature>
<feature type="region of interest" description="Disordered" evidence="4">
    <location>
        <begin position="1531"/>
        <end position="1594"/>
    </location>
</feature>
<feature type="region of interest" description="Disordered" evidence="4">
    <location>
        <begin position="956"/>
        <end position="981"/>
    </location>
</feature>
<evidence type="ECO:0000256" key="4">
    <source>
        <dbReference type="SAM" id="MobiDB-lite"/>
    </source>
</evidence>
<dbReference type="InterPro" id="IPR032675">
    <property type="entry name" value="LRR_dom_sf"/>
</dbReference>
<feature type="region of interest" description="Disordered" evidence="4">
    <location>
        <begin position="1748"/>
        <end position="1816"/>
    </location>
</feature>
<feature type="compositionally biased region" description="Gly residues" evidence="4">
    <location>
        <begin position="1429"/>
        <end position="1440"/>
    </location>
</feature>
<feature type="region of interest" description="Disordered" evidence="4">
    <location>
        <begin position="1456"/>
        <end position="1486"/>
    </location>
</feature>
<feature type="compositionally biased region" description="Low complexity" evidence="4">
    <location>
        <begin position="1019"/>
        <end position="1041"/>
    </location>
</feature>
<evidence type="ECO:0000256" key="2">
    <source>
        <dbReference type="ARBA" id="ARBA00004430"/>
    </source>
</evidence>
<evidence type="ECO:0000256" key="5">
    <source>
        <dbReference type="SAM" id="SignalP"/>
    </source>
</evidence>
<dbReference type="Pfam" id="PF13855">
    <property type="entry name" value="LRR_8"/>
    <property type="match status" value="1"/>
</dbReference>
<dbReference type="InterPro" id="IPR001611">
    <property type="entry name" value="Leu-rich_rpt"/>
</dbReference>
<dbReference type="Gene3D" id="3.30.70.1230">
    <property type="entry name" value="Nucleotide cyclase"/>
    <property type="match status" value="2"/>
</dbReference>
<accession>A0A383VYC0</accession>
<comment type="subcellular location">
    <subcellularLocation>
        <location evidence="2">Cytoplasm</location>
        <location evidence="2">Cytoskeleton</location>
        <location evidence="2">Cilium axoneme</location>
    </subcellularLocation>
    <subcellularLocation>
        <location evidence="1">Membrane</location>
        <topology evidence="1">Single-pass membrane protein</topology>
    </subcellularLocation>
</comment>
<protein>
    <recommendedName>
        <fullName evidence="8">Guanylate cyclase domain-containing protein</fullName>
    </recommendedName>
</protein>
<feature type="signal peptide" evidence="5">
    <location>
        <begin position="1"/>
        <end position="20"/>
    </location>
</feature>
<feature type="compositionally biased region" description="Polar residues" evidence="4">
    <location>
        <begin position="1748"/>
        <end position="1762"/>
    </location>
</feature>
<feature type="compositionally biased region" description="Low complexity" evidence="4">
    <location>
        <begin position="1874"/>
        <end position="1908"/>
    </location>
</feature>
<feature type="compositionally biased region" description="Low complexity" evidence="4">
    <location>
        <begin position="1531"/>
        <end position="1569"/>
    </location>
</feature>
<sequence>MAQQLWVLLLVFAVLRSNEAAGLQQLYDCPDSGVQSSSKCNQTCFKTLGNALIGLYGDLSGSPEPPPWSGVKPGSMCQTCINHSTKSGAPVSLPSYCCWPGVYCCSEDSGSFLENDDPFGCSDGMPAAVHHIAMRGWNLSGSLSKPVMDAWEQLSDYGLRSIDLSSNAITGSIPRSIGKLTHMRSLNFNLNRLTGSIPKEISELAKLEHFYASFNSLSNPAGSTQPLAGLFCMKEPERLYSLILRANNFTGTVNMSHCEGLGLLDVQDNRFYGALPIGITNQNLISLRAANNMFNSSIPEALWRLPQLATLELPNNDLSGTLSPYMGTVNNLVNIRLGNNSLRGTIPGNVTTNSQMLLLELQDNPLLYGTLPDVSRMVGIRTLDLHNTSISGTIPEALGSLPYLERVDISLTHMLCCENQSHADALAAQGIDKLLPSFLRFNNRIMQFDTTRNVPMSDLDPDQPTDVLCGSVERRRQPSSVWNVLDLPVTNSAVTRQKWSIGPLYSFYKNCTCTPAYVQDTQSRVPVNITRAWCDNPAIPDNSCPEAFIFRCSLKHPPQLTLAQQVALGVAGAFCVVLLAVLANTCMAHASKMRRYYIRAKTRLQGTPKHGRMSLVVTDIEGYSEIFKRAPEVMFRALVMHNGAIRAAKYANCGFVLEQEGDSFTLAFHNAFDAVAFCLQAQQALLSLQWPEGLGMDESALPSADSISARRPSRLQQRLSQLLTSGTRRRAQQLNKSAAGSTVSEGESISLHVSPSRQLSQSLAACLAGLKTPPTDPALFAGLRVRMGICTGDVPSGTPIKSSALFQLAKVVSDFGNGGQVVMDHVTFAAVKESLTVLGAVEAGGINYTRLATHRSLWTSLKVALGCTSPLDPAEEAVVLDMGAYYQPIQGANSSAVRPDTLDLPGYPALGNMQDADDDEQQQQQQQSGGCCRGWIGCLPQLRSNSSAASALTSASSSRRGFSASPSLAGTASGASSRQPWGSRISQLSALFRRQASSAGGSGAQLPPPVSRQQQQRHGTMSHTTASSTSSAVPAAAAASAAGGGEASSPHSVFERVRSFRRMLSNTYGAEGNAAGSSSGRRQRDWSSLRLFQVLPAALTGRAHVWHNQLNLKDGWRPYDMPYFDAPGSTVVPLSGGGVSFQHHQASNHTGCCNWSTAPSSRTASGSVHVNNSSAVVNSASVKAGSIGSNGSGAVQGLSNSSMALQQLPAVTMVFMSAENPEQLVRRRRSFTPKVQALLHQAVRDGLRRCGGYLCRVQEGDLRFMVAFASPVAALEWCLVVQEAAMYLPWPTEPVLLYEGCTVERDAQGRIVFRGPRIKMGVCEGVPSSIFPDHEGRADYHGPAVNMAARYADKGAKGGQIACSLELAQKVLAAWGSSSSSGGGCGSRDQAGSTHNGSWQAAAAAAAAAAAGGGSKGCCSPGSAAGRRSSGGGSGSGPAAGEGLQQLQLELQGMSAVQQPSAAGAAGFSSQSGSFDSSSCRAPAADADAAGSSQQLLRLGTPLHSISSGIEMSDVQLAQLELQQEALQTQLQQQQQRQQQLGSSWPGSPLSGRPSNAAAAAPPASHAASFKGNPSGSGGHLIWPQQQQQQQQQLVRLPPLRTGLQASSASGAAAAAAAAGEVGVPHQATFVMPNAPRSAVAVEVHRLGLFAFKGGPPQQEMVQILASHLVGRLDVTSRAAVVPSRKGQLLQQQQGSIGEAVIVQLPSLAAEYRDKLPERLLASPTRFPTSRGRACVVKDRYGAGGVLQSSDEGFTLPTTNSAPVDGAEQQQQQQHHVRWDTSLGGAPGADGSDASAAAGRRSSSGTSAADSRVSHHLTKLRVMSDITSRASTAAVDDSSSDAACRTGSSNDVGVAAAVSAPLPNATEPWAVNCNRSGRNSSSGGAAGVEAARQLTKSSSSKASSNSGGHLAVTVNNSSSDAAAVSDASLCGITQQEDSGLAQPPAAAAAAVSSGAGGAHSSSILSRHDSFGSVASADAATDEAAGGASDAAACRSSKSGSSGVAFPGRLSEAQQLVAAGCGAALQQDHQQQQ</sequence>
<evidence type="ECO:0008006" key="8">
    <source>
        <dbReference type="Google" id="ProtNLM"/>
    </source>
</evidence>
<feature type="region of interest" description="Disordered" evidence="4">
    <location>
        <begin position="1420"/>
        <end position="1441"/>
    </location>
</feature>
<feature type="compositionally biased region" description="Low complexity" evidence="4">
    <location>
        <begin position="1461"/>
        <end position="1486"/>
    </location>
</feature>
<evidence type="ECO:0000256" key="3">
    <source>
        <dbReference type="ARBA" id="ARBA00022729"/>
    </source>
</evidence>
<dbReference type="SUPFAM" id="SSF52058">
    <property type="entry name" value="L domain-like"/>
    <property type="match status" value="1"/>
</dbReference>
<dbReference type="Proteomes" id="UP000256970">
    <property type="component" value="Unassembled WGS sequence"/>
</dbReference>
<dbReference type="STRING" id="3088.A0A383VYC0"/>
<feature type="compositionally biased region" description="Low complexity" evidence="4">
    <location>
        <begin position="956"/>
        <end position="967"/>
    </location>
</feature>
<feature type="compositionally biased region" description="Polar residues" evidence="4">
    <location>
        <begin position="968"/>
        <end position="981"/>
    </location>
</feature>
<proteinExistence type="predicted"/>
<dbReference type="SUPFAM" id="SSF55073">
    <property type="entry name" value="Nucleotide cyclase"/>
    <property type="match status" value="2"/>
</dbReference>
<dbReference type="InterPro" id="IPR051716">
    <property type="entry name" value="Plant_RL_S/T_kinase"/>
</dbReference>
<dbReference type="InterPro" id="IPR029787">
    <property type="entry name" value="Nucleotide_cyclase"/>
</dbReference>
<evidence type="ECO:0000256" key="1">
    <source>
        <dbReference type="ARBA" id="ARBA00004167"/>
    </source>
</evidence>
<feature type="region of interest" description="Disordered" evidence="4">
    <location>
        <begin position="1873"/>
        <end position="1908"/>
    </location>
</feature>
<dbReference type="Pfam" id="PF00560">
    <property type="entry name" value="LRR_1"/>
    <property type="match status" value="1"/>
</dbReference>
<dbReference type="PANTHER" id="PTHR48053:SF71">
    <property type="entry name" value="LEUCINE RICH REPEAT FAMILY PROTEIN, EXPRESSED"/>
    <property type="match status" value="1"/>
</dbReference>
<dbReference type="PANTHER" id="PTHR48053">
    <property type="entry name" value="LEUCINE RICH REPEAT FAMILY PROTEIN, EXPRESSED"/>
    <property type="match status" value="1"/>
</dbReference>
<name>A0A383VYC0_TETOB</name>
<evidence type="ECO:0000313" key="7">
    <source>
        <dbReference type="Proteomes" id="UP000256970"/>
    </source>
</evidence>
<reference evidence="6 7" key="1">
    <citation type="submission" date="2016-10" db="EMBL/GenBank/DDBJ databases">
        <authorList>
            <person name="Cai Z."/>
        </authorList>
    </citation>
    <scope>NUCLEOTIDE SEQUENCE [LARGE SCALE GENOMIC DNA]</scope>
</reference>
<dbReference type="GO" id="GO:0005930">
    <property type="term" value="C:axoneme"/>
    <property type="evidence" value="ECO:0007669"/>
    <property type="project" value="UniProtKB-SubCell"/>
</dbReference>
<gene>
    <name evidence="6" type="ORF">BQ4739_LOCUS10689</name>
</gene>
<feature type="region of interest" description="Disordered" evidence="4">
    <location>
        <begin position="896"/>
        <end position="927"/>
    </location>
</feature>
<dbReference type="Gene3D" id="3.80.10.10">
    <property type="entry name" value="Ribonuclease Inhibitor"/>
    <property type="match status" value="2"/>
</dbReference>
<organism evidence="6 7">
    <name type="scientific">Tetradesmus obliquus</name>
    <name type="common">Green alga</name>
    <name type="synonym">Acutodesmus obliquus</name>
    <dbReference type="NCBI Taxonomy" id="3088"/>
    <lineage>
        <taxon>Eukaryota</taxon>
        <taxon>Viridiplantae</taxon>
        <taxon>Chlorophyta</taxon>
        <taxon>core chlorophytes</taxon>
        <taxon>Chlorophyceae</taxon>
        <taxon>CS clade</taxon>
        <taxon>Sphaeropleales</taxon>
        <taxon>Scenedesmaceae</taxon>
        <taxon>Tetradesmus</taxon>
    </lineage>
</organism>
<feature type="region of interest" description="Disordered" evidence="4">
    <location>
        <begin position="996"/>
        <end position="1051"/>
    </location>
</feature>
<feature type="compositionally biased region" description="Low complexity" evidence="4">
    <location>
        <begin position="1789"/>
        <end position="1811"/>
    </location>
</feature>
<keyword evidence="7" id="KW-1185">Reference proteome</keyword>
<keyword evidence="3 5" id="KW-0732">Signal</keyword>
<feature type="region of interest" description="Disordered" evidence="4">
    <location>
        <begin position="1977"/>
        <end position="2005"/>
    </location>
</feature>
<dbReference type="GO" id="GO:0016020">
    <property type="term" value="C:membrane"/>
    <property type="evidence" value="ECO:0007669"/>
    <property type="project" value="UniProtKB-SubCell"/>
</dbReference>
<feature type="compositionally biased region" description="Low complexity" evidence="4">
    <location>
        <begin position="1977"/>
        <end position="1992"/>
    </location>
</feature>
<dbReference type="EMBL" id="FNXT01000989">
    <property type="protein sequence ID" value="SZX70477.1"/>
    <property type="molecule type" value="Genomic_DNA"/>
</dbReference>